<keyword evidence="9" id="KW-1185">Reference proteome</keyword>
<dbReference type="GeneID" id="36552386"/>
<dbReference type="GO" id="GO:0005634">
    <property type="term" value="C:nucleus"/>
    <property type="evidence" value="ECO:0007669"/>
    <property type="project" value="UniProtKB-SubCell"/>
</dbReference>
<dbReference type="InterPro" id="IPR005225">
    <property type="entry name" value="Small_GTP-bd"/>
</dbReference>
<dbReference type="GO" id="GO:0006606">
    <property type="term" value="P:protein import into nucleus"/>
    <property type="evidence" value="ECO:0007669"/>
    <property type="project" value="TreeGrafter"/>
</dbReference>
<keyword evidence="6" id="KW-0342">GTP-binding</keyword>
<evidence type="ECO:0000256" key="1">
    <source>
        <dbReference type="ARBA" id="ARBA00004123"/>
    </source>
</evidence>
<comment type="subcellular location">
    <subcellularLocation>
        <location evidence="1">Nucleus</location>
    </subcellularLocation>
</comment>
<reference evidence="8 9" key="1">
    <citation type="submission" date="2016-12" db="EMBL/GenBank/DDBJ databases">
        <title>The genomes of Aspergillus section Nigri reveals drivers in fungal speciation.</title>
        <authorList>
            <consortium name="DOE Joint Genome Institute"/>
            <person name="Vesth T.C."/>
            <person name="Nybo J."/>
            <person name="Theobald S."/>
            <person name="Brandl J."/>
            <person name="Frisvad J.C."/>
            <person name="Nielsen K.F."/>
            <person name="Lyhne E.K."/>
            <person name="Kogle M.E."/>
            <person name="Kuo A."/>
            <person name="Riley R."/>
            <person name="Clum A."/>
            <person name="Nolan M."/>
            <person name="Lipzen A."/>
            <person name="Salamov A."/>
            <person name="Henrissat B."/>
            <person name="Wiebenga A."/>
            <person name="De Vries R.P."/>
            <person name="Grigoriev I.V."/>
            <person name="Mortensen U.H."/>
            <person name="Andersen M.R."/>
            <person name="Baker S.E."/>
        </authorList>
    </citation>
    <scope>NUCLEOTIDE SEQUENCE [LARGE SCALE GENOMIC DNA]</scope>
    <source>
        <strain evidence="8 9">IBT 23096</strain>
    </source>
</reference>
<keyword evidence="5" id="KW-0653">Protein transport</keyword>
<dbReference type="Pfam" id="PF00071">
    <property type="entry name" value="Ras"/>
    <property type="match status" value="1"/>
</dbReference>
<protein>
    <submittedName>
        <fullName evidence="8">P-loop containing nucleoside triphosphate hydrolase protein</fullName>
    </submittedName>
</protein>
<keyword evidence="8" id="KW-0378">Hydrolase</keyword>
<name>A0A2I2FYX8_9EURO</name>
<gene>
    <name evidence="8" type="ORF">P170DRAFT_365123</name>
</gene>
<dbReference type="EMBL" id="MSFO01000007">
    <property type="protein sequence ID" value="PLB45842.1"/>
    <property type="molecule type" value="Genomic_DNA"/>
</dbReference>
<dbReference type="SUPFAM" id="SSF52540">
    <property type="entry name" value="P-loop containing nucleoside triphosphate hydrolases"/>
    <property type="match status" value="1"/>
</dbReference>
<dbReference type="SMART" id="SM00175">
    <property type="entry name" value="RAB"/>
    <property type="match status" value="1"/>
</dbReference>
<dbReference type="Gene3D" id="3.40.50.300">
    <property type="entry name" value="P-loop containing nucleotide triphosphate hydrolases"/>
    <property type="match status" value="1"/>
</dbReference>
<dbReference type="RefSeq" id="XP_024701144.1">
    <property type="nucleotide sequence ID" value="XM_024844686.1"/>
</dbReference>
<dbReference type="PANTHER" id="PTHR24071:SF0">
    <property type="entry name" value="GTP-BINDING NUCLEAR PROTEIN RAN"/>
    <property type="match status" value="1"/>
</dbReference>
<dbReference type="PROSITE" id="PS51419">
    <property type="entry name" value="RAB"/>
    <property type="match status" value="1"/>
</dbReference>
<dbReference type="AlphaFoldDB" id="A0A2I2FYX8"/>
<dbReference type="GO" id="GO:0005737">
    <property type="term" value="C:cytoplasm"/>
    <property type="evidence" value="ECO:0007669"/>
    <property type="project" value="TreeGrafter"/>
</dbReference>
<evidence type="ECO:0000256" key="3">
    <source>
        <dbReference type="ARBA" id="ARBA00022448"/>
    </source>
</evidence>
<accession>A0A2I2FYX8</accession>
<keyword evidence="4" id="KW-0547">Nucleotide-binding</keyword>
<dbReference type="PRINTS" id="PR00449">
    <property type="entry name" value="RASTRNSFRMNG"/>
</dbReference>
<dbReference type="SMART" id="SM00176">
    <property type="entry name" value="RAN"/>
    <property type="match status" value="1"/>
</dbReference>
<dbReference type="PANTHER" id="PTHR24071">
    <property type="entry name" value="RAN GTPASE"/>
    <property type="match status" value="1"/>
</dbReference>
<evidence type="ECO:0000313" key="8">
    <source>
        <dbReference type="EMBL" id="PLB45842.1"/>
    </source>
</evidence>
<dbReference type="Proteomes" id="UP000234275">
    <property type="component" value="Unassembled WGS sequence"/>
</dbReference>
<dbReference type="GO" id="GO:0000054">
    <property type="term" value="P:ribosomal subunit export from nucleus"/>
    <property type="evidence" value="ECO:0007669"/>
    <property type="project" value="TreeGrafter"/>
</dbReference>
<dbReference type="InterPro" id="IPR001806">
    <property type="entry name" value="Small_GTPase"/>
</dbReference>
<evidence type="ECO:0000256" key="5">
    <source>
        <dbReference type="ARBA" id="ARBA00022927"/>
    </source>
</evidence>
<evidence type="ECO:0000313" key="9">
    <source>
        <dbReference type="Proteomes" id="UP000234275"/>
    </source>
</evidence>
<dbReference type="STRING" id="1392250.A0A2I2FYX8"/>
<comment type="caution">
    <text evidence="8">The sequence shown here is derived from an EMBL/GenBank/DDBJ whole genome shotgun (WGS) entry which is preliminary data.</text>
</comment>
<keyword evidence="7" id="KW-0539">Nucleus</keyword>
<dbReference type="OrthoDB" id="4485069at2759"/>
<evidence type="ECO:0000256" key="6">
    <source>
        <dbReference type="ARBA" id="ARBA00023134"/>
    </source>
</evidence>
<dbReference type="SMART" id="SM00174">
    <property type="entry name" value="RHO"/>
    <property type="match status" value="1"/>
</dbReference>
<dbReference type="NCBIfam" id="TIGR00231">
    <property type="entry name" value="small_GTP"/>
    <property type="match status" value="1"/>
</dbReference>
<evidence type="ECO:0000256" key="4">
    <source>
        <dbReference type="ARBA" id="ARBA00022741"/>
    </source>
</evidence>
<keyword evidence="3" id="KW-0813">Transport</keyword>
<dbReference type="PROSITE" id="PS51418">
    <property type="entry name" value="RAN"/>
    <property type="match status" value="1"/>
</dbReference>
<dbReference type="VEuPathDB" id="FungiDB:P170DRAFT_365123"/>
<evidence type="ECO:0000256" key="7">
    <source>
        <dbReference type="ARBA" id="ARBA00023242"/>
    </source>
</evidence>
<dbReference type="InterPro" id="IPR002041">
    <property type="entry name" value="Ran_GTPase"/>
</dbReference>
<proteinExistence type="inferred from homology"/>
<dbReference type="GO" id="GO:0005525">
    <property type="term" value="F:GTP binding"/>
    <property type="evidence" value="ECO:0007669"/>
    <property type="project" value="UniProtKB-KW"/>
</dbReference>
<evidence type="ECO:0000256" key="2">
    <source>
        <dbReference type="ARBA" id="ARBA00008028"/>
    </source>
</evidence>
<dbReference type="InterPro" id="IPR027417">
    <property type="entry name" value="P-loop_NTPase"/>
</dbReference>
<dbReference type="SMART" id="SM00173">
    <property type="entry name" value="RAS"/>
    <property type="match status" value="1"/>
</dbReference>
<comment type="similarity">
    <text evidence="2">Belongs to the small GTPase superfamily. Ran family.</text>
</comment>
<organism evidence="8 9">
    <name type="scientific">Aspergillus steynii IBT 23096</name>
    <dbReference type="NCBI Taxonomy" id="1392250"/>
    <lineage>
        <taxon>Eukaryota</taxon>
        <taxon>Fungi</taxon>
        <taxon>Dikarya</taxon>
        <taxon>Ascomycota</taxon>
        <taxon>Pezizomycotina</taxon>
        <taxon>Eurotiomycetes</taxon>
        <taxon>Eurotiomycetidae</taxon>
        <taxon>Eurotiales</taxon>
        <taxon>Aspergillaceae</taxon>
        <taxon>Aspergillus</taxon>
        <taxon>Aspergillus subgen. Circumdati</taxon>
    </lineage>
</organism>
<sequence>MAAYEVHDPTFKLALLGDAAVGKTSFKFRHFTGEEIKEHHSVNYCEISHPLSFTLEVWSVYFEIWDIASNQGSMNRLGEYLKDTDAAIIMFDVSRRKTWESVVGWYRELVSVNQKDIPVVVCGNKVDDREREVMPEDISWPDEMSGVQYCETSVKTVLNIDEPFLWLTRTLLGDQTLEWGTNLLCSGLVAPHVDTEMLQMYQEEMKKAGSMPLPDNDSDL</sequence>
<dbReference type="GO" id="GO:0003924">
    <property type="term" value="F:GTPase activity"/>
    <property type="evidence" value="ECO:0007669"/>
    <property type="project" value="InterPro"/>
</dbReference>